<dbReference type="Proteomes" id="UP000504635">
    <property type="component" value="Unplaced"/>
</dbReference>
<keyword evidence="5" id="KW-0325">Glycoprotein</keyword>
<comment type="subcellular location">
    <subcellularLocation>
        <location evidence="1">Membrane</location>
        <topology evidence="1">Multi-pass membrane protein</topology>
    </subcellularLocation>
</comment>
<evidence type="ECO:0000256" key="5">
    <source>
        <dbReference type="ARBA" id="ARBA00023180"/>
    </source>
</evidence>
<dbReference type="RefSeq" id="XP_030759586.1">
    <property type="nucleotide sequence ID" value="XM_030903726.1"/>
</dbReference>
<feature type="transmembrane region" description="Helical" evidence="6">
    <location>
        <begin position="440"/>
        <end position="462"/>
    </location>
</feature>
<dbReference type="GO" id="GO:0016020">
    <property type="term" value="C:membrane"/>
    <property type="evidence" value="ECO:0007669"/>
    <property type="project" value="UniProtKB-SubCell"/>
</dbReference>
<dbReference type="PROSITE" id="PS00216">
    <property type="entry name" value="SUGAR_TRANSPORT_1"/>
    <property type="match status" value="1"/>
</dbReference>
<dbReference type="AlphaFoldDB" id="A0A6J2Y8N9"/>
<dbReference type="KEGG" id="soy:115884988"/>
<name>A0A6J2Y8N9_SITOR</name>
<feature type="transmembrane region" description="Helical" evidence="6">
    <location>
        <begin position="105"/>
        <end position="123"/>
    </location>
</feature>
<dbReference type="FunFam" id="1.20.1250.20:FF:000249">
    <property type="entry name" value="facilitated trehalose transporter Tret1"/>
    <property type="match status" value="1"/>
</dbReference>
<feature type="transmembrane region" description="Helical" evidence="6">
    <location>
        <begin position="162"/>
        <end position="182"/>
    </location>
</feature>
<dbReference type="Pfam" id="PF00083">
    <property type="entry name" value="Sugar_tr"/>
    <property type="match status" value="1"/>
</dbReference>
<keyword evidence="3 6" id="KW-1133">Transmembrane helix</keyword>
<dbReference type="SUPFAM" id="SSF103473">
    <property type="entry name" value="MFS general substrate transporter"/>
    <property type="match status" value="1"/>
</dbReference>
<dbReference type="InParanoid" id="A0A6J2Y8N9"/>
<keyword evidence="2 6" id="KW-0812">Transmembrane</keyword>
<dbReference type="InterPro" id="IPR005829">
    <property type="entry name" value="Sugar_transporter_CS"/>
</dbReference>
<dbReference type="InterPro" id="IPR020846">
    <property type="entry name" value="MFS_dom"/>
</dbReference>
<proteinExistence type="predicted"/>
<feature type="transmembrane region" description="Helical" evidence="6">
    <location>
        <begin position="35"/>
        <end position="55"/>
    </location>
</feature>
<feature type="transmembrane region" description="Helical" evidence="6">
    <location>
        <begin position="129"/>
        <end position="150"/>
    </location>
</feature>
<dbReference type="OrthoDB" id="6612291at2759"/>
<feature type="domain" description="Major facilitator superfamily (MFS) profile" evidence="7">
    <location>
        <begin position="34"/>
        <end position="494"/>
    </location>
</feature>
<evidence type="ECO:0000313" key="8">
    <source>
        <dbReference type="Proteomes" id="UP000504635"/>
    </source>
</evidence>
<evidence type="ECO:0000313" key="9">
    <source>
        <dbReference type="RefSeq" id="XP_030759586.1"/>
    </source>
</evidence>
<evidence type="ECO:0000256" key="2">
    <source>
        <dbReference type="ARBA" id="ARBA00022692"/>
    </source>
</evidence>
<organism evidence="8 9">
    <name type="scientific">Sitophilus oryzae</name>
    <name type="common">Rice weevil</name>
    <name type="synonym">Curculio oryzae</name>
    <dbReference type="NCBI Taxonomy" id="7048"/>
    <lineage>
        <taxon>Eukaryota</taxon>
        <taxon>Metazoa</taxon>
        <taxon>Ecdysozoa</taxon>
        <taxon>Arthropoda</taxon>
        <taxon>Hexapoda</taxon>
        <taxon>Insecta</taxon>
        <taxon>Pterygota</taxon>
        <taxon>Neoptera</taxon>
        <taxon>Endopterygota</taxon>
        <taxon>Coleoptera</taxon>
        <taxon>Polyphaga</taxon>
        <taxon>Cucujiformia</taxon>
        <taxon>Curculionidae</taxon>
        <taxon>Dryophthorinae</taxon>
        <taxon>Sitophilus</taxon>
    </lineage>
</organism>
<feature type="transmembrane region" description="Helical" evidence="6">
    <location>
        <begin position="351"/>
        <end position="373"/>
    </location>
</feature>
<protein>
    <submittedName>
        <fullName evidence="9">Solute carrier family 2, facilitated glucose transporter member 8-like isoform X1</fullName>
    </submittedName>
</protein>
<sequence>MEDMDLEKTGSNAFIEQNKKCDYELSWRDSLKQTLAACIAHSLVIQVGINMSFSAVLLPQLRETDSNINIDLSQASWIASIVTAALPFGSLTIGPLMDRFGRKKMCLLTTLPFLISWTLHNFATNVWYIYIARIVAGFGAGLSTVAIVYVSEISHPKYRPMLLTFNSVFVTLGILITCLLGFRLHWRLMVKIFFGMVCITMASLFFIPESPYWLIVFRNDITESRKSMRWIYTDNKVFEEQVQRVLRSPRSQTEPKNETSRLLQLKENLKLYKGPTVWKPMIILLVTFLFQQLSAAYVVIFYAVDIFRKIGGSFKHIGLIDAFVALILLGTIRFVMSIVLSMISKKIGRRILMFVSAVGMVVSSFSVGLHMNFSSSSNASSPMEFSNRTFTEQLPNVSDNTGTIAVILVLTYICFSSFGWLVIPWTLIGELLPVKVRGTLGGVMVSVAYLLMFFMVKIAPFLMEAVSLGSIFIGLSVINVFGIIFLYFFLPETLGKTFEDIAKYFE</sequence>
<feature type="transmembrane region" description="Helical" evidence="6">
    <location>
        <begin position="316"/>
        <end position="339"/>
    </location>
</feature>
<dbReference type="PRINTS" id="PR00171">
    <property type="entry name" value="SUGRTRNSPORT"/>
</dbReference>
<dbReference type="InterPro" id="IPR036259">
    <property type="entry name" value="MFS_trans_sf"/>
</dbReference>
<evidence type="ECO:0000256" key="3">
    <source>
        <dbReference type="ARBA" id="ARBA00022989"/>
    </source>
</evidence>
<feature type="transmembrane region" description="Helical" evidence="6">
    <location>
        <begin position="282"/>
        <end position="304"/>
    </location>
</feature>
<accession>A0A6J2Y8N9</accession>
<dbReference type="Gene3D" id="1.20.1250.20">
    <property type="entry name" value="MFS general substrate transporter like domains"/>
    <property type="match status" value="1"/>
</dbReference>
<keyword evidence="4 6" id="KW-0472">Membrane</keyword>
<evidence type="ECO:0000256" key="6">
    <source>
        <dbReference type="SAM" id="Phobius"/>
    </source>
</evidence>
<evidence type="ECO:0000256" key="1">
    <source>
        <dbReference type="ARBA" id="ARBA00004141"/>
    </source>
</evidence>
<dbReference type="InterPro" id="IPR003663">
    <property type="entry name" value="Sugar/inositol_transpt"/>
</dbReference>
<evidence type="ECO:0000259" key="7">
    <source>
        <dbReference type="PROSITE" id="PS50850"/>
    </source>
</evidence>
<dbReference type="GO" id="GO:0022857">
    <property type="term" value="F:transmembrane transporter activity"/>
    <property type="evidence" value="ECO:0007669"/>
    <property type="project" value="InterPro"/>
</dbReference>
<dbReference type="PANTHER" id="PTHR48021:SF32">
    <property type="entry name" value="FACILITATED TREHALOSE TRANSPORTER TRET1-2 HOMOLOG-LIKE PROTEIN"/>
    <property type="match status" value="1"/>
</dbReference>
<reference evidence="9" key="1">
    <citation type="submission" date="2025-08" db="UniProtKB">
        <authorList>
            <consortium name="RefSeq"/>
        </authorList>
    </citation>
    <scope>IDENTIFICATION</scope>
    <source>
        <tissue evidence="9">Gonads</tissue>
    </source>
</reference>
<dbReference type="PANTHER" id="PTHR48021">
    <property type="match status" value="1"/>
</dbReference>
<dbReference type="InterPro" id="IPR005828">
    <property type="entry name" value="MFS_sugar_transport-like"/>
</dbReference>
<feature type="transmembrane region" description="Helical" evidence="6">
    <location>
        <begin position="188"/>
        <end position="207"/>
    </location>
</feature>
<feature type="transmembrane region" description="Helical" evidence="6">
    <location>
        <begin position="404"/>
        <end position="428"/>
    </location>
</feature>
<dbReference type="InterPro" id="IPR050549">
    <property type="entry name" value="MFS_Trehalose_Transporter"/>
</dbReference>
<gene>
    <name evidence="9" type="primary">LOC115884988</name>
</gene>
<dbReference type="PROSITE" id="PS50850">
    <property type="entry name" value="MFS"/>
    <property type="match status" value="1"/>
</dbReference>
<feature type="transmembrane region" description="Helical" evidence="6">
    <location>
        <begin position="75"/>
        <end position="93"/>
    </location>
</feature>
<dbReference type="GeneID" id="115884988"/>
<evidence type="ECO:0000256" key="4">
    <source>
        <dbReference type="ARBA" id="ARBA00023136"/>
    </source>
</evidence>
<keyword evidence="8" id="KW-1185">Reference proteome</keyword>
<feature type="transmembrane region" description="Helical" evidence="6">
    <location>
        <begin position="468"/>
        <end position="490"/>
    </location>
</feature>